<dbReference type="Pfam" id="PF01878">
    <property type="entry name" value="EVE"/>
    <property type="match status" value="1"/>
</dbReference>
<keyword evidence="3" id="KW-1185">Reference proteome</keyword>
<dbReference type="EMBL" id="JBAMMX010000001">
    <property type="protein sequence ID" value="KAK6946730.1"/>
    <property type="molecule type" value="Genomic_DNA"/>
</dbReference>
<dbReference type="InterPro" id="IPR015947">
    <property type="entry name" value="PUA-like_sf"/>
</dbReference>
<dbReference type="PANTHER" id="PTHR14087:SF8">
    <property type="entry name" value="OS03G0676100 PROTEIN"/>
    <property type="match status" value="1"/>
</dbReference>
<evidence type="ECO:0000259" key="1">
    <source>
        <dbReference type="Pfam" id="PF01878"/>
    </source>
</evidence>
<dbReference type="Gene3D" id="3.10.590.10">
    <property type="entry name" value="ph1033 like domains"/>
    <property type="match status" value="1"/>
</dbReference>
<feature type="domain" description="EVE" evidence="1">
    <location>
        <begin position="1"/>
        <end position="38"/>
    </location>
</feature>
<organism evidence="2 3">
    <name type="scientific">Dillenia turbinata</name>
    <dbReference type="NCBI Taxonomy" id="194707"/>
    <lineage>
        <taxon>Eukaryota</taxon>
        <taxon>Viridiplantae</taxon>
        <taxon>Streptophyta</taxon>
        <taxon>Embryophyta</taxon>
        <taxon>Tracheophyta</taxon>
        <taxon>Spermatophyta</taxon>
        <taxon>Magnoliopsida</taxon>
        <taxon>eudicotyledons</taxon>
        <taxon>Gunneridae</taxon>
        <taxon>Pentapetalae</taxon>
        <taxon>Dilleniales</taxon>
        <taxon>Dilleniaceae</taxon>
        <taxon>Dillenia</taxon>
    </lineage>
</organism>
<sequence length="65" mass="7407">MKAVKFNDLCFYYHSSAKSRRIVGVVEVVCKWYKDDESGGGCIDVKAVGEMRKGIDINPKLTTYW</sequence>
<dbReference type="SUPFAM" id="SSF88697">
    <property type="entry name" value="PUA domain-like"/>
    <property type="match status" value="1"/>
</dbReference>
<comment type="caution">
    <text evidence="2">The sequence shown here is derived from an EMBL/GenBank/DDBJ whole genome shotgun (WGS) entry which is preliminary data.</text>
</comment>
<protein>
    <submittedName>
        <fullName evidence="2">EVE domain</fullName>
    </submittedName>
</protein>
<accession>A0AAN8W695</accession>
<name>A0AAN8W695_9MAGN</name>
<dbReference type="Proteomes" id="UP001370490">
    <property type="component" value="Unassembled WGS sequence"/>
</dbReference>
<evidence type="ECO:0000313" key="2">
    <source>
        <dbReference type="EMBL" id="KAK6946730.1"/>
    </source>
</evidence>
<dbReference type="GO" id="GO:0005634">
    <property type="term" value="C:nucleus"/>
    <property type="evidence" value="ECO:0007669"/>
    <property type="project" value="TreeGrafter"/>
</dbReference>
<reference evidence="2 3" key="1">
    <citation type="submission" date="2023-12" db="EMBL/GenBank/DDBJ databases">
        <title>A high-quality genome assembly for Dillenia turbinata (Dilleniales).</title>
        <authorList>
            <person name="Chanderbali A."/>
        </authorList>
    </citation>
    <scope>NUCLEOTIDE SEQUENCE [LARGE SCALE GENOMIC DNA]</scope>
    <source>
        <strain evidence="2">LSX21</strain>
        <tissue evidence="2">Leaf</tissue>
    </source>
</reference>
<dbReference type="InterPro" id="IPR002740">
    <property type="entry name" value="EVE_domain"/>
</dbReference>
<proteinExistence type="predicted"/>
<gene>
    <name evidence="2" type="ORF">RJ641_000203</name>
</gene>
<evidence type="ECO:0000313" key="3">
    <source>
        <dbReference type="Proteomes" id="UP001370490"/>
    </source>
</evidence>
<dbReference type="AlphaFoldDB" id="A0AAN8W695"/>
<dbReference type="InterPro" id="IPR052181">
    <property type="entry name" value="5hmC_binding"/>
</dbReference>
<dbReference type="PANTHER" id="PTHR14087">
    <property type="entry name" value="THYMOCYTE NUCLEAR PROTEIN 1"/>
    <property type="match status" value="1"/>
</dbReference>